<keyword evidence="3" id="KW-1185">Reference proteome</keyword>
<dbReference type="Gene3D" id="3.40.630.30">
    <property type="match status" value="1"/>
</dbReference>
<dbReference type="Pfam" id="PF18014">
    <property type="entry name" value="Acetyltransf_18"/>
    <property type="match status" value="1"/>
</dbReference>
<dbReference type="Pfam" id="PF00583">
    <property type="entry name" value="Acetyltransf_1"/>
    <property type="match status" value="1"/>
</dbReference>
<dbReference type="AlphaFoldDB" id="A0A6A6UTD5"/>
<evidence type="ECO:0000313" key="3">
    <source>
        <dbReference type="Proteomes" id="UP000799302"/>
    </source>
</evidence>
<evidence type="ECO:0000313" key="2">
    <source>
        <dbReference type="EMBL" id="KAF2675515.1"/>
    </source>
</evidence>
<gene>
    <name evidence="2" type="ORF">BT63DRAFT_420713</name>
</gene>
<dbReference type="PROSITE" id="PS51186">
    <property type="entry name" value="GNAT"/>
    <property type="match status" value="1"/>
</dbReference>
<dbReference type="PANTHER" id="PTHR47237:SF1">
    <property type="entry name" value="SLL0310 PROTEIN"/>
    <property type="match status" value="1"/>
</dbReference>
<dbReference type="Proteomes" id="UP000799302">
    <property type="component" value="Unassembled WGS sequence"/>
</dbReference>
<dbReference type="InterPro" id="IPR052729">
    <property type="entry name" value="Acyl/Acetyltrans_Enzymes"/>
</dbReference>
<sequence length="315" mass="34482">MSADSCIVRPASSLDEAHAIFWPLINALGWTRAPLDSNTHYISTGPGGFLLVADSSKPEVAEGCIVPLVFANGTGWIGFFCLNEGIRGRGWGGKLFARALEHLSSNGAVIAGLDAVSAQVGTYERRGFVEKGMVRVLKRASVKDHPIDGLADLPVGSRLIDLEHVPTEVLVKSDLEHTGLERARLWTKEALWDRDDTFGFALCDKEKGHEELDGWVVVRSCTIGFRIGPLYANSEDVARALLKTVLKRLEDHDGGFIAELWEGNKSAEKVFTEAGFHEFVVHYHRMWLNGKVPEAQQPGGKADKEVYAIFDAGEG</sequence>
<reference evidence="2" key="1">
    <citation type="journal article" date="2020" name="Stud. Mycol.">
        <title>101 Dothideomycetes genomes: a test case for predicting lifestyles and emergence of pathogens.</title>
        <authorList>
            <person name="Haridas S."/>
            <person name="Albert R."/>
            <person name="Binder M."/>
            <person name="Bloem J."/>
            <person name="Labutti K."/>
            <person name="Salamov A."/>
            <person name="Andreopoulos B."/>
            <person name="Baker S."/>
            <person name="Barry K."/>
            <person name="Bills G."/>
            <person name="Bluhm B."/>
            <person name="Cannon C."/>
            <person name="Castanera R."/>
            <person name="Culley D."/>
            <person name="Daum C."/>
            <person name="Ezra D."/>
            <person name="Gonzalez J."/>
            <person name="Henrissat B."/>
            <person name="Kuo A."/>
            <person name="Liang C."/>
            <person name="Lipzen A."/>
            <person name="Lutzoni F."/>
            <person name="Magnuson J."/>
            <person name="Mondo S."/>
            <person name="Nolan M."/>
            <person name="Ohm R."/>
            <person name="Pangilinan J."/>
            <person name="Park H.-J."/>
            <person name="Ramirez L."/>
            <person name="Alfaro M."/>
            <person name="Sun H."/>
            <person name="Tritt A."/>
            <person name="Yoshinaga Y."/>
            <person name="Zwiers L.-H."/>
            <person name="Turgeon B."/>
            <person name="Goodwin S."/>
            <person name="Spatafora J."/>
            <person name="Crous P."/>
            <person name="Grigoriev I."/>
        </authorList>
    </citation>
    <scope>NUCLEOTIDE SEQUENCE</scope>
    <source>
        <strain evidence="2">CBS 115976</strain>
    </source>
</reference>
<proteinExistence type="predicted"/>
<dbReference type="CDD" id="cd04301">
    <property type="entry name" value="NAT_SF"/>
    <property type="match status" value="1"/>
</dbReference>
<dbReference type="GO" id="GO:0016747">
    <property type="term" value="F:acyltransferase activity, transferring groups other than amino-acyl groups"/>
    <property type="evidence" value="ECO:0007669"/>
    <property type="project" value="InterPro"/>
</dbReference>
<accession>A0A6A6UTD5</accession>
<dbReference type="InterPro" id="IPR041496">
    <property type="entry name" value="YitH/HolE_GNAT"/>
</dbReference>
<dbReference type="EMBL" id="MU004230">
    <property type="protein sequence ID" value="KAF2675515.1"/>
    <property type="molecule type" value="Genomic_DNA"/>
</dbReference>
<dbReference type="SUPFAM" id="SSF55729">
    <property type="entry name" value="Acyl-CoA N-acyltransferases (Nat)"/>
    <property type="match status" value="1"/>
</dbReference>
<dbReference type="InterPro" id="IPR000182">
    <property type="entry name" value="GNAT_dom"/>
</dbReference>
<organism evidence="2 3">
    <name type="scientific">Microthyrium microscopicum</name>
    <dbReference type="NCBI Taxonomy" id="703497"/>
    <lineage>
        <taxon>Eukaryota</taxon>
        <taxon>Fungi</taxon>
        <taxon>Dikarya</taxon>
        <taxon>Ascomycota</taxon>
        <taxon>Pezizomycotina</taxon>
        <taxon>Dothideomycetes</taxon>
        <taxon>Dothideomycetes incertae sedis</taxon>
        <taxon>Microthyriales</taxon>
        <taxon>Microthyriaceae</taxon>
        <taxon>Microthyrium</taxon>
    </lineage>
</organism>
<dbReference type="PANTHER" id="PTHR47237">
    <property type="entry name" value="SLL0310 PROTEIN"/>
    <property type="match status" value="1"/>
</dbReference>
<evidence type="ECO:0000259" key="1">
    <source>
        <dbReference type="PROSITE" id="PS51186"/>
    </source>
</evidence>
<dbReference type="OrthoDB" id="5771378at2759"/>
<dbReference type="Gene3D" id="3.40.630.90">
    <property type="match status" value="1"/>
</dbReference>
<dbReference type="InterPro" id="IPR016181">
    <property type="entry name" value="Acyl_CoA_acyltransferase"/>
</dbReference>
<protein>
    <recommendedName>
        <fullName evidence="1">N-acetyltransferase domain-containing protein</fullName>
    </recommendedName>
</protein>
<name>A0A6A6UTD5_9PEZI</name>
<feature type="domain" description="N-acetyltransferase" evidence="1">
    <location>
        <begin position="6"/>
        <end position="148"/>
    </location>
</feature>